<keyword evidence="2" id="KW-1185">Reference proteome</keyword>
<dbReference type="Proteomes" id="UP000823749">
    <property type="component" value="Chromosome 13"/>
</dbReference>
<organism evidence="1 2">
    <name type="scientific">Rhododendron griersonianum</name>
    <dbReference type="NCBI Taxonomy" id="479676"/>
    <lineage>
        <taxon>Eukaryota</taxon>
        <taxon>Viridiplantae</taxon>
        <taxon>Streptophyta</taxon>
        <taxon>Embryophyta</taxon>
        <taxon>Tracheophyta</taxon>
        <taxon>Spermatophyta</taxon>
        <taxon>Magnoliopsida</taxon>
        <taxon>eudicotyledons</taxon>
        <taxon>Gunneridae</taxon>
        <taxon>Pentapetalae</taxon>
        <taxon>asterids</taxon>
        <taxon>Ericales</taxon>
        <taxon>Ericaceae</taxon>
        <taxon>Ericoideae</taxon>
        <taxon>Rhodoreae</taxon>
        <taxon>Rhododendron</taxon>
    </lineage>
</organism>
<evidence type="ECO:0000313" key="2">
    <source>
        <dbReference type="Proteomes" id="UP000823749"/>
    </source>
</evidence>
<dbReference type="EMBL" id="JACTNZ010000013">
    <property type="protein sequence ID" value="KAG5515950.1"/>
    <property type="molecule type" value="Genomic_DNA"/>
</dbReference>
<protein>
    <submittedName>
        <fullName evidence="1">Uncharacterized protein</fullName>
    </submittedName>
</protein>
<gene>
    <name evidence="1" type="ORF">RHGRI_036850</name>
</gene>
<name>A0AAV6HQC8_9ERIC</name>
<comment type="caution">
    <text evidence="1">The sequence shown here is derived from an EMBL/GenBank/DDBJ whole genome shotgun (WGS) entry which is preliminary data.</text>
</comment>
<dbReference type="AlphaFoldDB" id="A0AAV6HQC8"/>
<reference evidence="1 2" key="1">
    <citation type="submission" date="2020-08" db="EMBL/GenBank/DDBJ databases">
        <title>Plant Genome Project.</title>
        <authorList>
            <person name="Zhang R.-G."/>
        </authorList>
    </citation>
    <scope>NUCLEOTIDE SEQUENCE [LARGE SCALE GENOMIC DNA]</scope>
    <source>
        <strain evidence="1">WSP0</strain>
        <tissue evidence="1">Leaf</tissue>
    </source>
</reference>
<sequence length="50" mass="5965">MNCSFLKKNSSQKKLFADFHTVIYTAASLREREREREIFCFTCKFSFSAF</sequence>
<evidence type="ECO:0000313" key="1">
    <source>
        <dbReference type="EMBL" id="KAG5515950.1"/>
    </source>
</evidence>
<proteinExistence type="predicted"/>
<accession>A0AAV6HQC8</accession>